<accession>A0A0A9Y7P3</accession>
<organism evidence="2">
    <name type="scientific">Lygus hesperus</name>
    <name type="common">Western plant bug</name>
    <dbReference type="NCBI Taxonomy" id="30085"/>
    <lineage>
        <taxon>Eukaryota</taxon>
        <taxon>Metazoa</taxon>
        <taxon>Ecdysozoa</taxon>
        <taxon>Arthropoda</taxon>
        <taxon>Hexapoda</taxon>
        <taxon>Insecta</taxon>
        <taxon>Pterygota</taxon>
        <taxon>Neoptera</taxon>
        <taxon>Paraneoptera</taxon>
        <taxon>Hemiptera</taxon>
        <taxon>Heteroptera</taxon>
        <taxon>Panheteroptera</taxon>
        <taxon>Cimicomorpha</taxon>
        <taxon>Miridae</taxon>
        <taxon>Mirini</taxon>
        <taxon>Lygus</taxon>
    </lineage>
</organism>
<reference evidence="2" key="1">
    <citation type="journal article" date="2014" name="PLoS ONE">
        <title>Transcriptome-Based Identification of ABC Transporters in the Western Tarnished Plant Bug Lygus hesperus.</title>
        <authorList>
            <person name="Hull J.J."/>
            <person name="Chaney K."/>
            <person name="Geib S.M."/>
            <person name="Fabrick J.A."/>
            <person name="Brent C.S."/>
            <person name="Walsh D."/>
            <person name="Lavine L.C."/>
        </authorList>
    </citation>
    <scope>NUCLEOTIDE SEQUENCE</scope>
</reference>
<dbReference type="EMBL" id="GBHO01015968">
    <property type="protein sequence ID" value="JAG27636.1"/>
    <property type="molecule type" value="Transcribed_RNA"/>
</dbReference>
<proteinExistence type="predicted"/>
<evidence type="ECO:0000313" key="2">
    <source>
        <dbReference type="EMBL" id="JAG27636.1"/>
    </source>
</evidence>
<reference evidence="2" key="2">
    <citation type="submission" date="2014-07" db="EMBL/GenBank/DDBJ databases">
        <authorList>
            <person name="Hull J."/>
        </authorList>
    </citation>
    <scope>NUCLEOTIDE SEQUENCE</scope>
</reference>
<sequence length="109" mass="12941">DRRGRYTTHREMRRVEGKTQRYSVQREEREVEMGVYCNKHAQPHRYMPPTKDDEWIEDNKEDKENTAVSSWEMFHAKLTACAEMQHGQKGRGVGKQVKEAPQFGFLWQG</sequence>
<gene>
    <name evidence="2" type="primary">LYST_7</name>
    <name evidence="2" type="ORF">CM83_2790</name>
</gene>
<feature type="region of interest" description="Disordered" evidence="1">
    <location>
        <begin position="41"/>
        <end position="62"/>
    </location>
</feature>
<protein>
    <submittedName>
        <fullName evidence="2">Lysosomal-trafficking regulator</fullName>
    </submittedName>
</protein>
<feature type="compositionally biased region" description="Basic and acidic residues" evidence="1">
    <location>
        <begin position="8"/>
        <end position="21"/>
    </location>
</feature>
<feature type="compositionally biased region" description="Basic and acidic residues" evidence="1">
    <location>
        <begin position="50"/>
        <end position="62"/>
    </location>
</feature>
<name>A0A0A9Y7P3_LYGHE</name>
<dbReference type="AlphaFoldDB" id="A0A0A9Y7P3"/>
<feature type="region of interest" description="Disordered" evidence="1">
    <location>
        <begin position="1"/>
        <end position="21"/>
    </location>
</feature>
<evidence type="ECO:0000256" key="1">
    <source>
        <dbReference type="SAM" id="MobiDB-lite"/>
    </source>
</evidence>
<feature type="non-terminal residue" evidence="2">
    <location>
        <position position="1"/>
    </location>
</feature>